<feature type="chain" id="PRO_5012201629" description="Lipoprotein" evidence="1">
    <location>
        <begin position="26"/>
        <end position="198"/>
    </location>
</feature>
<reference key="1">
    <citation type="submission" date="2017-08" db="EMBL/GenBank/DDBJ databases">
        <title>A dynamic microbial community with high functional redundancy inhabits the cold, oxic subseafloor aquifer.</title>
        <authorList>
            <person name="Tully B.J."/>
            <person name="Wheat C.G."/>
            <person name="Glazer B.T."/>
            <person name="Huber J.A."/>
        </authorList>
    </citation>
    <scope>NUCLEOTIDE SEQUENCE [LARGE SCALE GENOMIC DNA]</scope>
</reference>
<feature type="signal peptide" evidence="1">
    <location>
        <begin position="1"/>
        <end position="25"/>
    </location>
</feature>
<evidence type="ECO:0008006" key="3">
    <source>
        <dbReference type="Google" id="ProtNLM"/>
    </source>
</evidence>
<evidence type="ECO:0000256" key="1">
    <source>
        <dbReference type="SAM" id="SignalP"/>
    </source>
</evidence>
<organism evidence="2">
    <name type="scientific">OCS116 cluster bacterium</name>
    <dbReference type="NCBI Taxonomy" id="2030921"/>
    <lineage>
        <taxon>Bacteria</taxon>
        <taxon>Pseudomonadati</taxon>
        <taxon>Pseudomonadota</taxon>
        <taxon>Alphaproteobacteria</taxon>
        <taxon>OCS116 cluster</taxon>
    </lineage>
</organism>
<reference evidence="2" key="2">
    <citation type="journal article" date="2018" name="ISME J.">
        <title>A dynamic microbial community with high functional redundancy inhabits the cold, oxic subseafloor aquifer.</title>
        <authorList>
            <person name="Tully B.J."/>
            <person name="Wheat C.G."/>
            <person name="Glazer B.T."/>
            <person name="Huber J.A."/>
        </authorList>
    </citation>
    <scope>NUCLEOTIDE SEQUENCE</scope>
    <source>
        <strain evidence="2">NORP83</strain>
    </source>
</reference>
<dbReference type="PROSITE" id="PS51257">
    <property type="entry name" value="PROKAR_LIPOPROTEIN"/>
    <property type="match status" value="1"/>
</dbReference>
<keyword evidence="1" id="KW-0732">Signal</keyword>
<sequence length="198" mass="20959">MKLYFGKLSKTILVLTAGMALTSCGSIGGFSEMLGISNEGIDAQNIEVNGKLKSAKAGDLPTPEGAALNTVPITNASVNTPKIVAPKIVAPKIIAPKIVKPKITKPKVAKVTVPKVTVPKVVKTTLTPKVTAKPIVAPTKISPLAYKFVDLFTFRSDMRAGKLLNPLATAKRVATNNPKKCKLIGSKFTCGEYFITVK</sequence>
<protein>
    <recommendedName>
        <fullName evidence="3">Lipoprotein</fullName>
    </recommendedName>
</protein>
<dbReference type="AlphaFoldDB" id="A0A2A4Z961"/>
<comment type="caution">
    <text evidence="2">The sequence shown here is derived from an EMBL/GenBank/DDBJ whole genome shotgun (WGS) entry which is preliminary data.</text>
</comment>
<gene>
    <name evidence="2" type="ORF">COB13_02620</name>
</gene>
<dbReference type="EMBL" id="NVUS01000002">
    <property type="protein sequence ID" value="PCJ03532.1"/>
    <property type="molecule type" value="Genomic_DNA"/>
</dbReference>
<name>A0A2A4Z961_9PROT</name>
<accession>A0A2A4Z961</accession>
<proteinExistence type="predicted"/>
<evidence type="ECO:0000313" key="2">
    <source>
        <dbReference type="EMBL" id="PCJ03532.1"/>
    </source>
</evidence>